<dbReference type="EMBL" id="MT142703">
    <property type="protein sequence ID" value="QJA87406.1"/>
    <property type="molecule type" value="Genomic_DNA"/>
</dbReference>
<proteinExistence type="predicted"/>
<reference evidence="1" key="1">
    <citation type="submission" date="2020-03" db="EMBL/GenBank/DDBJ databases">
        <title>The deep terrestrial virosphere.</title>
        <authorList>
            <person name="Holmfeldt K."/>
            <person name="Nilsson E."/>
            <person name="Simone D."/>
            <person name="Lopez-Fernandez M."/>
            <person name="Wu X."/>
            <person name="de Brujin I."/>
            <person name="Lundin D."/>
            <person name="Andersson A."/>
            <person name="Bertilsson S."/>
            <person name="Dopson M."/>
        </authorList>
    </citation>
    <scope>NUCLEOTIDE SEQUENCE</scope>
    <source>
        <strain evidence="1">MM415B02999</strain>
    </source>
</reference>
<protein>
    <submittedName>
        <fullName evidence="1">Uncharacterized protein</fullName>
    </submittedName>
</protein>
<sequence length="46" mass="5486">MTQPDLTHDDKNRKNTEILSKKLDRMSIEHIKELSEKIRRVDTPKP</sequence>
<name>A0A6M3KZ00_9ZZZZ</name>
<organism evidence="1">
    <name type="scientific">viral metagenome</name>
    <dbReference type="NCBI Taxonomy" id="1070528"/>
    <lineage>
        <taxon>unclassified sequences</taxon>
        <taxon>metagenomes</taxon>
        <taxon>organismal metagenomes</taxon>
    </lineage>
</organism>
<dbReference type="AlphaFoldDB" id="A0A6M3KZ00"/>
<accession>A0A6M3KZ00</accession>
<gene>
    <name evidence="1" type="ORF">MM415B02999_0010</name>
</gene>
<evidence type="ECO:0000313" key="1">
    <source>
        <dbReference type="EMBL" id="QJA87406.1"/>
    </source>
</evidence>